<dbReference type="Proteomes" id="UP001642406">
    <property type="component" value="Unassembled WGS sequence"/>
</dbReference>
<gene>
    <name evidence="1" type="ORF">SBRCBS47491_007722</name>
</gene>
<dbReference type="EMBL" id="CAWUHC010000090">
    <property type="protein sequence ID" value="CAK7230833.1"/>
    <property type="molecule type" value="Genomic_DNA"/>
</dbReference>
<keyword evidence="2" id="KW-1185">Reference proteome</keyword>
<evidence type="ECO:0008006" key="3">
    <source>
        <dbReference type="Google" id="ProtNLM"/>
    </source>
</evidence>
<evidence type="ECO:0000313" key="2">
    <source>
        <dbReference type="Proteomes" id="UP001642406"/>
    </source>
</evidence>
<dbReference type="Gene3D" id="3.30.70.100">
    <property type="match status" value="2"/>
</dbReference>
<sequence length="231" mass="24864">MTVTEFGVTKAAGATVTPEFRAALENALAAQTRWLKIDPAATGANAVTGDRAWLYQQVEDPASALMIATWTDVDQHTSWATTEPDRETIMPAIGKHLHIPSEADPSPTVILVHTEGDHLSKAATPAGQTALVDSPVISVTRFFVTPGKKAEFEAAYNDTKGDIAQFAAPHSLQGSWRVDQESPEKEEYVLVCGWDNKEAHLAIAQSDVAPKLGALLGLTDGHSSLHYKRLL</sequence>
<dbReference type="SUPFAM" id="SSF54909">
    <property type="entry name" value="Dimeric alpha+beta barrel"/>
    <property type="match status" value="1"/>
</dbReference>
<dbReference type="PANTHER" id="PTHR42052">
    <property type="entry name" value="ABM DOMAIN-CONTAINING PROTEIN"/>
    <property type="match status" value="1"/>
</dbReference>
<organism evidence="1 2">
    <name type="scientific">Sporothrix bragantina</name>
    <dbReference type="NCBI Taxonomy" id="671064"/>
    <lineage>
        <taxon>Eukaryota</taxon>
        <taxon>Fungi</taxon>
        <taxon>Dikarya</taxon>
        <taxon>Ascomycota</taxon>
        <taxon>Pezizomycotina</taxon>
        <taxon>Sordariomycetes</taxon>
        <taxon>Sordariomycetidae</taxon>
        <taxon>Ophiostomatales</taxon>
        <taxon>Ophiostomataceae</taxon>
        <taxon>Sporothrix</taxon>
    </lineage>
</organism>
<evidence type="ECO:0000313" key="1">
    <source>
        <dbReference type="EMBL" id="CAK7230833.1"/>
    </source>
</evidence>
<dbReference type="PANTHER" id="PTHR42052:SF1">
    <property type="entry name" value="ABM DOMAIN-CONTAINING PROTEIN"/>
    <property type="match status" value="1"/>
</dbReference>
<comment type="caution">
    <text evidence="1">The sequence shown here is derived from an EMBL/GenBank/DDBJ whole genome shotgun (WGS) entry which is preliminary data.</text>
</comment>
<accession>A0ABP0CFJ5</accession>
<protein>
    <recommendedName>
        <fullName evidence="3">ABM domain-containing protein</fullName>
    </recommendedName>
</protein>
<reference evidence="1 2" key="1">
    <citation type="submission" date="2024-01" db="EMBL/GenBank/DDBJ databases">
        <authorList>
            <person name="Allen C."/>
            <person name="Tagirdzhanova G."/>
        </authorList>
    </citation>
    <scope>NUCLEOTIDE SEQUENCE [LARGE SCALE GENOMIC DNA]</scope>
</reference>
<proteinExistence type="predicted"/>
<dbReference type="InterPro" id="IPR011008">
    <property type="entry name" value="Dimeric_a/b-barrel"/>
</dbReference>
<name>A0ABP0CFJ5_9PEZI</name>